<dbReference type="EMBL" id="DMZY01000049">
    <property type="protein sequence ID" value="HAV91859.1"/>
    <property type="molecule type" value="Genomic_DNA"/>
</dbReference>
<evidence type="ECO:0000313" key="2">
    <source>
        <dbReference type="Proteomes" id="UP000264062"/>
    </source>
</evidence>
<reference evidence="1 2" key="1">
    <citation type="journal article" date="2018" name="Nat. Biotechnol.">
        <title>A standardized bacterial taxonomy based on genome phylogeny substantially revises the tree of life.</title>
        <authorList>
            <person name="Parks D.H."/>
            <person name="Chuvochina M."/>
            <person name="Waite D.W."/>
            <person name="Rinke C."/>
            <person name="Skarshewski A."/>
            <person name="Chaumeil P.A."/>
            <person name="Hugenholtz P."/>
        </authorList>
    </citation>
    <scope>NUCLEOTIDE SEQUENCE [LARGE SCALE GENOMIC DNA]</scope>
    <source>
        <strain evidence="1">UBA9956</strain>
    </source>
</reference>
<comment type="caution">
    <text evidence="1">The sequence shown here is derived from an EMBL/GenBank/DDBJ whole genome shotgun (WGS) entry which is preliminary data.</text>
</comment>
<name>A0A350H8J3_UNCW3</name>
<gene>
    <name evidence="1" type="ORF">DCW38_01590</name>
</gene>
<dbReference type="Proteomes" id="UP000264062">
    <property type="component" value="Unassembled WGS sequence"/>
</dbReference>
<sequence>MKKRLSLILSIMIFGFICYGEDFYLSIGDELRITILSDFEGLEFNTSVNKNGNIFLYKLKQNSVSNVFEGNFNQTTEQQADIVAFEKVNVAGKTMEELKQSILLSYQNVLVVKDVEIELLNIKERVYIDFGDQISYRRFEINKTYKLLLSEFPSGINISSDSILVRNGSVVENKSLDDYVRLGDYIFIYKDVVFVTGEVKSPKVLSY</sequence>
<proteinExistence type="predicted"/>
<organism evidence="1 2">
    <name type="scientific">candidate division WOR-3 bacterium</name>
    <dbReference type="NCBI Taxonomy" id="2052148"/>
    <lineage>
        <taxon>Bacteria</taxon>
        <taxon>Bacteria division WOR-3</taxon>
    </lineage>
</organism>
<feature type="non-terminal residue" evidence="1">
    <location>
        <position position="207"/>
    </location>
</feature>
<evidence type="ECO:0000313" key="1">
    <source>
        <dbReference type="EMBL" id="HAV91859.1"/>
    </source>
</evidence>
<protein>
    <submittedName>
        <fullName evidence="1">Uncharacterized protein</fullName>
    </submittedName>
</protein>
<dbReference type="AlphaFoldDB" id="A0A350H8J3"/>
<accession>A0A350H8J3</accession>